<evidence type="ECO:0000313" key="2">
    <source>
        <dbReference type="EMBL" id="RIP35871.1"/>
    </source>
</evidence>
<reference evidence="2 3" key="1">
    <citation type="journal article" date="2016" name="Front. Microbiol.">
        <title>Comprehensive Phylogenetic Analysis of Bovine Non-aureus Staphylococci Species Based on Whole-Genome Sequencing.</title>
        <authorList>
            <person name="Naushad S."/>
            <person name="Barkema H.W."/>
            <person name="Luby C."/>
            <person name="Condas L.A."/>
            <person name="Nobrega D.B."/>
            <person name="Carson D.A."/>
            <person name="De Buck J."/>
        </authorList>
    </citation>
    <scope>NUCLEOTIDE SEQUENCE [LARGE SCALE GENOMIC DNA]</scope>
    <source>
        <strain evidence="2 3">SNUC 4781</strain>
    </source>
</reference>
<dbReference type="OrthoDB" id="9763644at2"/>
<dbReference type="RefSeq" id="WP_119484647.1">
    <property type="nucleotide sequence ID" value="NZ_QYJN01000002.1"/>
</dbReference>
<sequence>MSDENMLDWIEEKQANITEKETELIPKNYKVEQHNGVSHLYKIIPSESENKPDKKIFVTSTIPNINERYEDVETNEVSYNLKFLDNNKEVNLNVDAEQITDSKNLIKLARYKLDVTSTTSARLVDFINASMRENPPINVSVANRLGYIKSYFIFPYKEELNNSNSKLFNNDSGYDSLIKAFETKGTLINYSNNVFNKIKSLPMVMMMVYASLGSVLLNEFNINPFIVEISGRTSTGKTFTLKVAASVWGNDGLITEWNSTKNSIEAQAVFFNSFPLLKDDTRNTYPKFISDMVYNFSGGKTKSRSNTNRTLDEVKTWKNILLSTGEVSMPDMAGEKGGVSGRVITLQDDPYPKDFDFVTLAEYIDESHGLLGKAFIKQFQSNKDKYHNSFKGAQQYFIKKAEDNEVMARLGRSFALIQVTGEILNDIEGFEHDHYRIVDESYQSMIKNNGNIDKPKQMLEELLQYLDANRNHIEGEGYHDVKSGDVKAIYKRDYLCILGETVKGFLGHEMHTITGEWSRKNYLVESNTGKQKQVKQNGTPYRGYAIRKKIIDNLGFDFTNSYKPNSEYYK</sequence>
<dbReference type="Pfam" id="PF06048">
    <property type="entry name" value="DUF927"/>
    <property type="match status" value="1"/>
</dbReference>
<dbReference type="Proteomes" id="UP000265541">
    <property type="component" value="Unassembled WGS sequence"/>
</dbReference>
<protein>
    <submittedName>
        <fullName evidence="2">DUF927 domain-containing protein</fullName>
    </submittedName>
</protein>
<gene>
    <name evidence="2" type="ORF">BUZ14_04255</name>
</gene>
<organism evidence="2 3">
    <name type="scientific">Staphylococcus gallinarum</name>
    <dbReference type="NCBI Taxonomy" id="1293"/>
    <lineage>
        <taxon>Bacteria</taxon>
        <taxon>Bacillati</taxon>
        <taxon>Bacillota</taxon>
        <taxon>Bacilli</taxon>
        <taxon>Bacillales</taxon>
        <taxon>Staphylococcaceae</taxon>
        <taxon>Staphylococcus</taxon>
    </lineage>
</organism>
<evidence type="ECO:0000313" key="3">
    <source>
        <dbReference type="Proteomes" id="UP000265541"/>
    </source>
</evidence>
<evidence type="ECO:0000259" key="1">
    <source>
        <dbReference type="Pfam" id="PF06048"/>
    </source>
</evidence>
<dbReference type="InterPro" id="IPR009270">
    <property type="entry name" value="DUF927"/>
</dbReference>
<dbReference type="EMBL" id="QYJN01000002">
    <property type="protein sequence ID" value="RIP35871.1"/>
    <property type="molecule type" value="Genomic_DNA"/>
</dbReference>
<comment type="caution">
    <text evidence="2">The sequence shown here is derived from an EMBL/GenBank/DDBJ whole genome shotgun (WGS) entry which is preliminary data.</text>
</comment>
<feature type="domain" description="DUF927" evidence="1">
    <location>
        <begin position="44"/>
        <end position="310"/>
    </location>
</feature>
<accession>A0A3A0W3M0</accession>
<name>A0A3A0W3M0_STAGA</name>
<dbReference type="AlphaFoldDB" id="A0A3A0W3M0"/>
<proteinExistence type="predicted"/>